<evidence type="ECO:0000313" key="7">
    <source>
        <dbReference type="EMBL" id="KAJ8960294.1"/>
    </source>
</evidence>
<reference evidence="7" key="1">
    <citation type="journal article" date="2023" name="Insect Mol. Biol.">
        <title>Genome sequencing provides insights into the evolution of gene families encoding plant cell wall-degrading enzymes in longhorned beetles.</title>
        <authorList>
            <person name="Shin N.R."/>
            <person name="Okamura Y."/>
            <person name="Kirsch R."/>
            <person name="Pauchet Y."/>
        </authorList>
    </citation>
    <scope>NUCLEOTIDE SEQUENCE</scope>
    <source>
        <strain evidence="7">AMC_N1</strain>
    </source>
</reference>
<evidence type="ECO:0000256" key="1">
    <source>
        <dbReference type="ARBA" id="ARBA00005208"/>
    </source>
</evidence>
<dbReference type="GO" id="GO:0003977">
    <property type="term" value="F:UDP-N-acetylglucosamine diphosphorylase activity"/>
    <property type="evidence" value="ECO:0007669"/>
    <property type="project" value="UniProtKB-EC"/>
</dbReference>
<evidence type="ECO:0000256" key="4">
    <source>
        <dbReference type="ARBA" id="ARBA00022679"/>
    </source>
</evidence>
<dbReference type="Pfam" id="PF01704">
    <property type="entry name" value="UDPGP"/>
    <property type="match status" value="1"/>
</dbReference>
<comment type="caution">
    <text evidence="7">The sequence shown here is derived from an EMBL/GenBank/DDBJ whole genome shotgun (WGS) entry which is preliminary data.</text>
</comment>
<evidence type="ECO:0000256" key="3">
    <source>
        <dbReference type="ARBA" id="ARBA00012457"/>
    </source>
</evidence>
<dbReference type="EC" id="2.7.7.23" evidence="3"/>
<dbReference type="SUPFAM" id="SSF53448">
    <property type="entry name" value="Nucleotide-diphospho-sugar transferases"/>
    <property type="match status" value="1"/>
</dbReference>
<comment type="pathway">
    <text evidence="1">Nucleotide-sugar biosynthesis; UDP-N-acetyl-alpha-D-glucosamine biosynthesis; UDP-N-acetyl-alpha-D-glucosamine from N-acetyl-alpha-D-glucosamine 1-phosphate: step 1/1.</text>
</comment>
<evidence type="ECO:0000256" key="5">
    <source>
        <dbReference type="ARBA" id="ARBA00022695"/>
    </source>
</evidence>
<keyword evidence="8" id="KW-1185">Reference proteome</keyword>
<name>A0AAV8Z8T8_9CUCU</name>
<dbReference type="Proteomes" id="UP001162162">
    <property type="component" value="Unassembled WGS sequence"/>
</dbReference>
<evidence type="ECO:0000256" key="2">
    <source>
        <dbReference type="ARBA" id="ARBA00010401"/>
    </source>
</evidence>
<sequence length="487" mass="54734">MQPPDKIRKVLSDCNQSHLLQFWDTLTTEDQNSFVKQLNTIDFQKVNDIFNKAENSLTECAKKLDTYMKPVPPDQFESEKGVSETTLNEYRTRGLREISDNRVAVVLLAGGQGTRLGVTYPKGMYPLGLPSGKTLFQIQAERIRSVVRLAKENTGRSGRICWYIMTSQATHSATENYLKENKYFGLNEEDVVLFQQGLLPCFTLKGKIILERKDSVALAPDGNGGIYLALKENKIIEDMEKRGIKYVHVHSVDNILVKVADPVFIGYCVSKGADCGAKVVKKAYPTEPVGVVCQVHGHFQVVEYSEVTESTANLRDAEGNLVFDAGSICNHFFATDFLRTVSERHEDKLKLHVAKKRIPYVDANGEKVQPSAPNGIKIEKFIFDAFPFSRNFVTWEVPRHTEFSPLKNFEDVKKDCPSTARRDLLGLHKIYIEEAGGEVTCDEVEISPLLSYAGEKLEQRVRGKVFDTRTVLYSEEEVVSNGLCGSQ</sequence>
<dbReference type="EMBL" id="JAPWTK010000009">
    <property type="protein sequence ID" value="KAJ8960294.1"/>
    <property type="molecule type" value="Genomic_DNA"/>
</dbReference>
<dbReference type="InterPro" id="IPR029044">
    <property type="entry name" value="Nucleotide-diphossugar_trans"/>
</dbReference>
<proteinExistence type="inferred from homology"/>
<comment type="similarity">
    <text evidence="2">Belongs to the UDPGP type 1 family.</text>
</comment>
<dbReference type="FunFam" id="3.90.550.10:FF:000075">
    <property type="entry name" value="Probable UDP-N-acetylglucosamine pyrophosphorylase"/>
    <property type="match status" value="1"/>
</dbReference>
<dbReference type="GO" id="GO:0006048">
    <property type="term" value="P:UDP-N-acetylglucosamine biosynthetic process"/>
    <property type="evidence" value="ECO:0007669"/>
    <property type="project" value="TreeGrafter"/>
</dbReference>
<dbReference type="AlphaFoldDB" id="A0AAV8Z8T8"/>
<dbReference type="PANTHER" id="PTHR11952:SF2">
    <property type="entry name" value="LD24639P"/>
    <property type="match status" value="1"/>
</dbReference>
<evidence type="ECO:0000313" key="8">
    <source>
        <dbReference type="Proteomes" id="UP001162162"/>
    </source>
</evidence>
<dbReference type="InterPro" id="IPR039741">
    <property type="entry name" value="UDP-sugar_pyrophosphorylase"/>
</dbReference>
<keyword evidence="5" id="KW-0548">Nucleotidyltransferase</keyword>
<dbReference type="Gene3D" id="3.90.550.10">
    <property type="entry name" value="Spore Coat Polysaccharide Biosynthesis Protein SpsA, Chain A"/>
    <property type="match status" value="1"/>
</dbReference>
<dbReference type="PANTHER" id="PTHR11952">
    <property type="entry name" value="UDP- GLUCOSE PYROPHOSPHORYLASE"/>
    <property type="match status" value="1"/>
</dbReference>
<accession>A0AAV8Z8T8</accession>
<dbReference type="InterPro" id="IPR002618">
    <property type="entry name" value="UDPGP_fam"/>
</dbReference>
<gene>
    <name evidence="7" type="ORF">NQ318_004020</name>
</gene>
<keyword evidence="4" id="KW-0808">Transferase</keyword>
<comment type="catalytic activity">
    <reaction evidence="6">
        <text>N-acetyl-alpha-D-glucosamine 1-phosphate + UTP + H(+) = UDP-N-acetyl-alpha-D-glucosamine + diphosphate</text>
        <dbReference type="Rhea" id="RHEA:13509"/>
        <dbReference type="ChEBI" id="CHEBI:15378"/>
        <dbReference type="ChEBI" id="CHEBI:33019"/>
        <dbReference type="ChEBI" id="CHEBI:46398"/>
        <dbReference type="ChEBI" id="CHEBI:57705"/>
        <dbReference type="ChEBI" id="CHEBI:57776"/>
        <dbReference type="EC" id="2.7.7.23"/>
    </reaction>
</comment>
<evidence type="ECO:0000256" key="6">
    <source>
        <dbReference type="ARBA" id="ARBA00048493"/>
    </source>
</evidence>
<organism evidence="7 8">
    <name type="scientific">Aromia moschata</name>
    <dbReference type="NCBI Taxonomy" id="1265417"/>
    <lineage>
        <taxon>Eukaryota</taxon>
        <taxon>Metazoa</taxon>
        <taxon>Ecdysozoa</taxon>
        <taxon>Arthropoda</taxon>
        <taxon>Hexapoda</taxon>
        <taxon>Insecta</taxon>
        <taxon>Pterygota</taxon>
        <taxon>Neoptera</taxon>
        <taxon>Endopterygota</taxon>
        <taxon>Coleoptera</taxon>
        <taxon>Polyphaga</taxon>
        <taxon>Cucujiformia</taxon>
        <taxon>Chrysomeloidea</taxon>
        <taxon>Cerambycidae</taxon>
        <taxon>Cerambycinae</taxon>
        <taxon>Callichromatini</taxon>
        <taxon>Aromia</taxon>
    </lineage>
</organism>
<protein>
    <recommendedName>
        <fullName evidence="3">UDP-N-acetylglucosamine diphosphorylase</fullName>
        <ecNumber evidence="3">2.7.7.23</ecNumber>
    </recommendedName>
</protein>
<dbReference type="CDD" id="cd04193">
    <property type="entry name" value="UDPGlcNAc_PPase"/>
    <property type="match status" value="1"/>
</dbReference>